<sequence>MMTRTDLNGHAHPGVATKNSAYPRQLEELIEQAQHLAREAGAIPSQNKLKAALHVRSERARTVLQALRQTGFDPTTPDVEPNTGPAEPGREPATEPVPIADSAGVSATSSQTVPEQVSTPPEPVPAPRTRWASVRRPISGWPMVLLAAPAFVAIWSGWVGLGTLTGFGMVHPLPGIADGLAINSAITLPIGVETYAVYALRVWLASGIGSDSRARRFAKWSAIGSLTLGMCGQVAYHLMVEDHMTTAPWGITTAVSCLPVIVLGFGAALAHLQHRDRAEARP</sequence>
<dbReference type="EMBL" id="SLWS01000016">
    <property type="protein sequence ID" value="TCO47984.1"/>
    <property type="molecule type" value="Genomic_DNA"/>
</dbReference>
<organism evidence="3 4">
    <name type="scientific">Actinocrispum wychmicini</name>
    <dbReference type="NCBI Taxonomy" id="1213861"/>
    <lineage>
        <taxon>Bacteria</taxon>
        <taxon>Bacillati</taxon>
        <taxon>Actinomycetota</taxon>
        <taxon>Actinomycetes</taxon>
        <taxon>Pseudonocardiales</taxon>
        <taxon>Pseudonocardiaceae</taxon>
        <taxon>Actinocrispum</taxon>
    </lineage>
</organism>
<name>A0A4R2IS10_9PSEU</name>
<keyword evidence="4" id="KW-1185">Reference proteome</keyword>
<comment type="caution">
    <text evidence="3">The sequence shown here is derived from an EMBL/GenBank/DDBJ whole genome shotgun (WGS) entry which is preliminary data.</text>
</comment>
<proteinExistence type="predicted"/>
<feature type="transmembrane region" description="Helical" evidence="2">
    <location>
        <begin position="138"/>
        <end position="160"/>
    </location>
</feature>
<evidence type="ECO:0000256" key="1">
    <source>
        <dbReference type="SAM" id="MobiDB-lite"/>
    </source>
</evidence>
<feature type="transmembrane region" description="Helical" evidence="2">
    <location>
        <begin position="180"/>
        <end position="200"/>
    </location>
</feature>
<dbReference type="Proteomes" id="UP000295680">
    <property type="component" value="Unassembled WGS sequence"/>
</dbReference>
<evidence type="ECO:0000313" key="4">
    <source>
        <dbReference type="Proteomes" id="UP000295680"/>
    </source>
</evidence>
<keyword evidence="2" id="KW-1133">Transmembrane helix</keyword>
<evidence type="ECO:0000256" key="2">
    <source>
        <dbReference type="SAM" id="Phobius"/>
    </source>
</evidence>
<gene>
    <name evidence="3" type="ORF">EV192_11637</name>
</gene>
<dbReference type="AlphaFoldDB" id="A0A4R2IS10"/>
<evidence type="ECO:0000313" key="3">
    <source>
        <dbReference type="EMBL" id="TCO47984.1"/>
    </source>
</evidence>
<protein>
    <submittedName>
        <fullName evidence="3">Uncharacterized protein</fullName>
    </submittedName>
</protein>
<reference evidence="3 4" key="1">
    <citation type="submission" date="2019-03" db="EMBL/GenBank/DDBJ databases">
        <title>Genomic Encyclopedia of Type Strains, Phase IV (KMG-IV): sequencing the most valuable type-strain genomes for metagenomic binning, comparative biology and taxonomic classification.</title>
        <authorList>
            <person name="Goeker M."/>
        </authorList>
    </citation>
    <scope>NUCLEOTIDE SEQUENCE [LARGE SCALE GENOMIC DNA]</scope>
    <source>
        <strain evidence="3 4">DSM 45934</strain>
    </source>
</reference>
<dbReference type="RefSeq" id="WP_243727542.1">
    <property type="nucleotide sequence ID" value="NZ_SLWS01000016.1"/>
</dbReference>
<keyword evidence="2" id="KW-0472">Membrane</keyword>
<keyword evidence="2" id="KW-0812">Transmembrane</keyword>
<feature type="region of interest" description="Disordered" evidence="1">
    <location>
        <begin position="68"/>
        <end position="129"/>
    </location>
</feature>
<feature type="region of interest" description="Disordered" evidence="1">
    <location>
        <begin position="1"/>
        <end position="20"/>
    </location>
</feature>
<feature type="transmembrane region" description="Helical" evidence="2">
    <location>
        <begin position="220"/>
        <end position="239"/>
    </location>
</feature>
<feature type="transmembrane region" description="Helical" evidence="2">
    <location>
        <begin position="251"/>
        <end position="272"/>
    </location>
</feature>
<feature type="compositionally biased region" description="Polar residues" evidence="1">
    <location>
        <begin position="105"/>
        <end position="119"/>
    </location>
</feature>
<accession>A0A4R2IS10</accession>